<reference evidence="3 4" key="1">
    <citation type="journal article" date="2019" name="Int. J. Syst. Evol. Microbiol.">
        <title>The Global Catalogue of Microorganisms (GCM) 10K type strain sequencing project: providing services to taxonomists for standard genome sequencing and annotation.</title>
        <authorList>
            <consortium name="The Broad Institute Genomics Platform"/>
            <consortium name="The Broad Institute Genome Sequencing Center for Infectious Disease"/>
            <person name="Wu L."/>
            <person name="Ma J."/>
        </authorList>
    </citation>
    <scope>NUCLEOTIDE SEQUENCE [LARGE SCALE GENOMIC DNA]</scope>
    <source>
        <strain evidence="3 4">JCM 3325</strain>
    </source>
</reference>
<evidence type="ECO:0000256" key="1">
    <source>
        <dbReference type="SAM" id="MobiDB-lite"/>
    </source>
</evidence>
<feature type="domain" description="UPF0033" evidence="2">
    <location>
        <begin position="36"/>
        <end position="60"/>
    </location>
</feature>
<dbReference type="Proteomes" id="UP001501231">
    <property type="component" value="Unassembled WGS sequence"/>
</dbReference>
<protein>
    <recommendedName>
        <fullName evidence="2">UPF0033 domain-containing protein</fullName>
    </recommendedName>
</protein>
<keyword evidence="4" id="KW-1185">Reference proteome</keyword>
<dbReference type="InterPro" id="IPR001455">
    <property type="entry name" value="TusA-like"/>
</dbReference>
<dbReference type="EMBL" id="BAAARW010000005">
    <property type="protein sequence ID" value="GAA2406555.1"/>
    <property type="molecule type" value="Genomic_DNA"/>
</dbReference>
<dbReference type="Pfam" id="PF01206">
    <property type="entry name" value="TusA"/>
    <property type="match status" value="1"/>
</dbReference>
<dbReference type="RefSeq" id="WP_344587647.1">
    <property type="nucleotide sequence ID" value="NZ_BAAARW010000005.1"/>
</dbReference>
<feature type="region of interest" description="Disordered" evidence="1">
    <location>
        <begin position="1"/>
        <end position="30"/>
    </location>
</feature>
<evidence type="ECO:0000313" key="4">
    <source>
        <dbReference type="Proteomes" id="UP001501231"/>
    </source>
</evidence>
<evidence type="ECO:0000259" key="2">
    <source>
        <dbReference type="PROSITE" id="PS01148"/>
    </source>
</evidence>
<dbReference type="Gene3D" id="3.30.110.40">
    <property type="entry name" value="TusA-like domain"/>
    <property type="match status" value="1"/>
</dbReference>
<evidence type="ECO:0000313" key="3">
    <source>
        <dbReference type="EMBL" id="GAA2406555.1"/>
    </source>
</evidence>
<name>A0ABN3IK18_9ACTN</name>
<dbReference type="CDD" id="cd00291">
    <property type="entry name" value="SirA_YedF_YeeD"/>
    <property type="match status" value="1"/>
</dbReference>
<proteinExistence type="predicted"/>
<sequence length="115" mass="12517">MRFLGRAKTGSRRGAPPQTAPAPAPEPAGPEPVLVIDALGRKCPIPIILLAERIREIPVGEVVAVLADDVAARTDVPAWCRMKSQDFVREETLYHAQAPAGSPPKGWAFHIRRTY</sequence>
<gene>
    <name evidence="3" type="ORF">GCM10010191_13320</name>
</gene>
<feature type="compositionally biased region" description="Pro residues" evidence="1">
    <location>
        <begin position="18"/>
        <end position="30"/>
    </location>
</feature>
<comment type="caution">
    <text evidence="3">The sequence shown here is derived from an EMBL/GenBank/DDBJ whole genome shotgun (WGS) entry which is preliminary data.</text>
</comment>
<dbReference type="SUPFAM" id="SSF64307">
    <property type="entry name" value="SirA-like"/>
    <property type="match status" value="1"/>
</dbReference>
<dbReference type="PROSITE" id="PS01148">
    <property type="entry name" value="UPF0033"/>
    <property type="match status" value="1"/>
</dbReference>
<accession>A0ABN3IK18</accession>
<dbReference type="InterPro" id="IPR036868">
    <property type="entry name" value="TusA-like_sf"/>
</dbReference>
<organism evidence="3 4">
    <name type="scientific">Actinomadura vinacea</name>
    <dbReference type="NCBI Taxonomy" id="115336"/>
    <lineage>
        <taxon>Bacteria</taxon>
        <taxon>Bacillati</taxon>
        <taxon>Actinomycetota</taxon>
        <taxon>Actinomycetes</taxon>
        <taxon>Streptosporangiales</taxon>
        <taxon>Thermomonosporaceae</taxon>
        <taxon>Actinomadura</taxon>
    </lineage>
</organism>